<keyword evidence="3" id="KW-1185">Reference proteome</keyword>
<evidence type="ECO:0000313" key="3">
    <source>
        <dbReference type="Proteomes" id="UP001530315"/>
    </source>
</evidence>
<dbReference type="EMBL" id="JALLAZ020000300">
    <property type="protein sequence ID" value="KAL3798318.1"/>
    <property type="molecule type" value="Genomic_DNA"/>
</dbReference>
<evidence type="ECO:0000256" key="1">
    <source>
        <dbReference type="SAM" id="MobiDB-lite"/>
    </source>
</evidence>
<protein>
    <submittedName>
        <fullName evidence="2">Uncharacterized protein</fullName>
    </submittedName>
</protein>
<sequence length="1261" mass="139995">MFRRNKAKATKAKSDDDMVAPLTLTGPDVLSSSSSAELSKSEGVRLFGMRKKKNVIEKGKNSHAAVAGDVKNTSRTNGNDKKKIDPVRNPRTQITIQQNNVPVSAPPRAIQKRPPPSKNNALVRKATTEARVRPPPQPLQQHAQGALPQPSTIILETRDENSNVRRNWSSRNNPAHLPPLVDANDWGSTNDAVKPPTVSQRVLSVGPAAPSAFAAAAKPTPSSANGGKHASKTAVIPMSRSGWSVQSNESSAMNSDNYIQSLDDLPSLRPGKAHPMLSAQPEDSMRGNLSDNRIRAALSRQFGRNYPPRTFQRQWHVKVGSPRWDNDERRFKYKIVISKEPFSSVNGDAESVGTDSYSHLSIDSTTTRRSLQDFVWLEQALRAEYHGALIVPIFSLVLYFETLLENLAAEEDEDTLASRSFATASTSKGLTLDSAVGANGANAVTQSFRLLEDKIERNEIVNENILANWLSDIINGVRGNGEVLLYNCGDVVQSESMETFLYRSSETPNGRMGSLGSNQRASGLGSPFDLFSWTNSCYSKSLLVNIMENPLECFFSTQPSCGGVRTEKAQDETHRMPISNMCSSGTTGVFERENCNSDQYKSDAIADSAWLQSSSRGTLAHSAILEAERDLILSYLKSISLAMSKVQLLIKDETIVGQSWKRMAITLSNLFSVEKDLEQAHIGDQIKCSKKNQPFRKLRKSSIDEALRLLARGKIDRSNPSLRILQNMLNSCYIDLNSTIPAFREHSEAMNQLRQFDEMQSINSNRRNNLSSAPHPGKIDWFPSSLDQWKAKLYGGGSIASESDRTDDESSILGSLSTAQTKALQSRVLQNEKMLHFSITLLCKASPLRNARMAWWYLKTEAKQALHVHTAATNLSQKLSVDADAAAAMKDRRYDEDEKKDNEAEIELVKRILDLGCSVGDDKSDQQSSRLNAIQIATEQVGRWNAKTALALMEAAGVEDAEVQIDETSRELRHVRKFAISLRENVASCLESAKALEESYSLSFENSVQISRSRREFWAAISAVFSGKVIHDEMNSNGPNTQVLASAGIDVTDRGGWLGHSASFRQPNQQRQNCGEAARQYLKKRDNQASILISRMVKYLEDYEHRLEGIESFVYMHCVGIQLEKHCSRARSKALSAWEKRTDISTAINVATKKRIPRLVQELKVKLDSLPQVSHTTVIKRKEEHLTSKTLKSELHRLANRRFGRAQEVSTERVIAVMSLWAKHEESVAIEEVKALGEVVREVELSIHMADVDAALNQAVI</sequence>
<proteinExistence type="predicted"/>
<dbReference type="AlphaFoldDB" id="A0ABD3QD96"/>
<organism evidence="2 3">
    <name type="scientific">Stephanodiscus triporus</name>
    <dbReference type="NCBI Taxonomy" id="2934178"/>
    <lineage>
        <taxon>Eukaryota</taxon>
        <taxon>Sar</taxon>
        <taxon>Stramenopiles</taxon>
        <taxon>Ochrophyta</taxon>
        <taxon>Bacillariophyta</taxon>
        <taxon>Coscinodiscophyceae</taxon>
        <taxon>Thalassiosirophycidae</taxon>
        <taxon>Stephanodiscales</taxon>
        <taxon>Stephanodiscaceae</taxon>
        <taxon>Stephanodiscus</taxon>
    </lineage>
</organism>
<feature type="region of interest" description="Disordered" evidence="1">
    <location>
        <begin position="1"/>
        <end position="40"/>
    </location>
</feature>
<evidence type="ECO:0000313" key="2">
    <source>
        <dbReference type="EMBL" id="KAL3798318.1"/>
    </source>
</evidence>
<dbReference type="Proteomes" id="UP001530315">
    <property type="component" value="Unassembled WGS sequence"/>
</dbReference>
<feature type="compositionally biased region" description="Basic and acidic residues" evidence="1">
    <location>
        <begin position="78"/>
        <end position="87"/>
    </location>
</feature>
<reference evidence="2 3" key="1">
    <citation type="submission" date="2024-10" db="EMBL/GenBank/DDBJ databases">
        <title>Updated reference genomes for cyclostephanoid diatoms.</title>
        <authorList>
            <person name="Roberts W.R."/>
            <person name="Alverson A.J."/>
        </authorList>
    </citation>
    <scope>NUCLEOTIDE SEQUENCE [LARGE SCALE GENOMIC DNA]</scope>
    <source>
        <strain evidence="2 3">AJA276-08</strain>
    </source>
</reference>
<feature type="region of interest" description="Disordered" evidence="1">
    <location>
        <begin position="55"/>
        <end position="87"/>
    </location>
</feature>
<feature type="compositionally biased region" description="Basic residues" evidence="1">
    <location>
        <begin position="1"/>
        <end position="11"/>
    </location>
</feature>
<gene>
    <name evidence="2" type="ORF">ACHAW5_002580</name>
</gene>
<comment type="caution">
    <text evidence="2">The sequence shown here is derived from an EMBL/GenBank/DDBJ whole genome shotgun (WGS) entry which is preliminary data.</text>
</comment>
<accession>A0ABD3QD96</accession>
<name>A0ABD3QD96_9STRA</name>